<dbReference type="InterPro" id="IPR015292">
    <property type="entry name" value="Tscrpt_reg_YbiH_C"/>
</dbReference>
<dbReference type="InterPro" id="IPR023772">
    <property type="entry name" value="DNA-bd_HTH_TetR-type_CS"/>
</dbReference>
<dbReference type="InterPro" id="IPR009057">
    <property type="entry name" value="Homeodomain-like_sf"/>
</dbReference>
<evidence type="ECO:0000256" key="1">
    <source>
        <dbReference type="ARBA" id="ARBA00023125"/>
    </source>
</evidence>
<dbReference type="PROSITE" id="PS50977">
    <property type="entry name" value="HTH_TETR_2"/>
    <property type="match status" value="1"/>
</dbReference>
<evidence type="ECO:0000256" key="2">
    <source>
        <dbReference type="PROSITE-ProRule" id="PRU00335"/>
    </source>
</evidence>
<dbReference type="Gene3D" id="1.10.10.60">
    <property type="entry name" value="Homeodomain-like"/>
    <property type="match status" value="1"/>
</dbReference>
<evidence type="ECO:0000313" key="5">
    <source>
        <dbReference type="Proteomes" id="UP000254848"/>
    </source>
</evidence>
<keyword evidence="5" id="KW-1185">Reference proteome</keyword>
<dbReference type="PROSITE" id="PS01081">
    <property type="entry name" value="HTH_TETR_1"/>
    <property type="match status" value="1"/>
</dbReference>
<dbReference type="GO" id="GO:0003700">
    <property type="term" value="F:DNA-binding transcription factor activity"/>
    <property type="evidence" value="ECO:0007669"/>
    <property type="project" value="TreeGrafter"/>
</dbReference>
<keyword evidence="1 2" id="KW-0238">DNA-binding</keyword>
<comment type="caution">
    <text evidence="4">The sequence shown here is derived from an EMBL/GenBank/DDBJ whole genome shotgun (WGS) entry which is preliminary data.</text>
</comment>
<evidence type="ECO:0000313" key="4">
    <source>
        <dbReference type="EMBL" id="RDK96634.1"/>
    </source>
</evidence>
<dbReference type="AlphaFoldDB" id="A0A370R2J8"/>
<dbReference type="SUPFAM" id="SSF48498">
    <property type="entry name" value="Tetracyclin repressor-like, C-terminal domain"/>
    <property type="match status" value="1"/>
</dbReference>
<organism evidence="4 5">
    <name type="scientific">Enterobacillus tribolii</name>
    <dbReference type="NCBI Taxonomy" id="1487935"/>
    <lineage>
        <taxon>Bacteria</taxon>
        <taxon>Pseudomonadati</taxon>
        <taxon>Pseudomonadota</taxon>
        <taxon>Gammaproteobacteria</taxon>
        <taxon>Enterobacterales</taxon>
        <taxon>Hafniaceae</taxon>
        <taxon>Enterobacillus</taxon>
    </lineage>
</organism>
<dbReference type="Pfam" id="PF09209">
    <property type="entry name" value="CecR_C"/>
    <property type="match status" value="1"/>
</dbReference>
<accession>A0A370R2J8</accession>
<sequence>MNTESTPPPTQRGEQARQNLLHAALILFGEKGVEGATTRDIATKAGQNIAAITYYFGSKEGLYLAVAQWIADTISANFIPFREECTRLLAEESPDAERCLNCIRKGLDSLLRVLMHPESLSLSKIMSREQLAPTAAYQLVHQSVIAPLHGLMTQLLAIYTGMSPDDPRAVLHTHACLGNVLAFLIARETIRIQAGWESIGEEQVNIISAVLHERNDILMKNLREHYYSGAPSSSCGEHHE</sequence>
<gene>
    <name evidence="4" type="ORF">C8D90_10163</name>
</gene>
<feature type="DNA-binding region" description="H-T-H motif" evidence="2">
    <location>
        <begin position="37"/>
        <end position="56"/>
    </location>
</feature>
<dbReference type="PANTHER" id="PTHR30055">
    <property type="entry name" value="HTH-TYPE TRANSCRIPTIONAL REGULATOR RUTR"/>
    <property type="match status" value="1"/>
</dbReference>
<dbReference type="SUPFAM" id="SSF46689">
    <property type="entry name" value="Homeodomain-like"/>
    <property type="match status" value="1"/>
</dbReference>
<dbReference type="PRINTS" id="PR00455">
    <property type="entry name" value="HTHTETR"/>
</dbReference>
<dbReference type="InterPro" id="IPR050109">
    <property type="entry name" value="HTH-type_TetR-like_transc_reg"/>
</dbReference>
<dbReference type="OrthoDB" id="2356263at2"/>
<dbReference type="EMBL" id="QRAP01000001">
    <property type="protein sequence ID" value="RDK96634.1"/>
    <property type="molecule type" value="Genomic_DNA"/>
</dbReference>
<dbReference type="InterPro" id="IPR036271">
    <property type="entry name" value="Tet_transcr_reg_TetR-rel_C_sf"/>
</dbReference>
<feature type="domain" description="HTH tetR-type" evidence="3">
    <location>
        <begin position="14"/>
        <end position="74"/>
    </location>
</feature>
<dbReference type="RefSeq" id="WP_115456434.1">
    <property type="nucleotide sequence ID" value="NZ_QRAP01000001.1"/>
</dbReference>
<reference evidence="4 5" key="1">
    <citation type="submission" date="2018-07" db="EMBL/GenBank/DDBJ databases">
        <title>Genomic Encyclopedia of Type Strains, Phase IV (KMG-IV): sequencing the most valuable type-strain genomes for metagenomic binning, comparative biology and taxonomic classification.</title>
        <authorList>
            <person name="Goeker M."/>
        </authorList>
    </citation>
    <scope>NUCLEOTIDE SEQUENCE [LARGE SCALE GENOMIC DNA]</scope>
    <source>
        <strain evidence="4 5">DSM 103736</strain>
    </source>
</reference>
<dbReference type="GO" id="GO:0000976">
    <property type="term" value="F:transcription cis-regulatory region binding"/>
    <property type="evidence" value="ECO:0007669"/>
    <property type="project" value="TreeGrafter"/>
</dbReference>
<dbReference type="Pfam" id="PF00440">
    <property type="entry name" value="TetR_N"/>
    <property type="match status" value="1"/>
</dbReference>
<name>A0A370R2J8_9GAMM</name>
<proteinExistence type="predicted"/>
<dbReference type="InterPro" id="IPR001647">
    <property type="entry name" value="HTH_TetR"/>
</dbReference>
<dbReference type="NCBIfam" id="NF008587">
    <property type="entry name" value="PRK11552.1"/>
    <property type="match status" value="1"/>
</dbReference>
<protein>
    <submittedName>
        <fullName evidence="4">TetR family transcriptional regulator</fullName>
    </submittedName>
</protein>
<evidence type="ECO:0000259" key="3">
    <source>
        <dbReference type="PROSITE" id="PS50977"/>
    </source>
</evidence>
<dbReference type="PANTHER" id="PTHR30055:SF146">
    <property type="entry name" value="HTH-TYPE TRANSCRIPTIONAL DUAL REGULATOR CECR"/>
    <property type="match status" value="1"/>
</dbReference>
<dbReference type="Proteomes" id="UP000254848">
    <property type="component" value="Unassembled WGS sequence"/>
</dbReference>
<dbReference type="Gene3D" id="1.10.357.10">
    <property type="entry name" value="Tetracycline Repressor, domain 2"/>
    <property type="match status" value="1"/>
</dbReference>